<reference evidence="2 3" key="1">
    <citation type="submission" date="2014-09" db="EMBL/GenBank/DDBJ databases">
        <title>High-quality draft genome sequence of Kocuria marina SO9-6, an actinobacterium isolated from a copper mine.</title>
        <authorList>
            <person name="Castro D.B."/>
            <person name="Pereira L.B."/>
            <person name="Silva M.V."/>
            <person name="Silva B.P."/>
            <person name="Zanardi B.R."/>
            <person name="Carlos C."/>
            <person name="Belgini D.R."/>
            <person name="Limache E.G."/>
            <person name="Lacerda G.V."/>
            <person name="Nery M.B."/>
            <person name="Gomes M.B."/>
            <person name="Souza S."/>
            <person name="Silva T.M."/>
            <person name="Rodrigues V.D."/>
            <person name="Paulino L.C."/>
            <person name="Vicentini R."/>
            <person name="Ferraz L.F."/>
            <person name="Ottoboni L.M."/>
        </authorList>
    </citation>
    <scope>NUCLEOTIDE SEQUENCE [LARGE SCALE GENOMIC DNA]</scope>
    <source>
        <strain evidence="2 3">SO9-6</strain>
    </source>
</reference>
<protein>
    <submittedName>
        <fullName evidence="2">Uncharacterized protein</fullName>
    </submittedName>
</protein>
<dbReference type="Proteomes" id="UP000030664">
    <property type="component" value="Unassembled WGS sequence"/>
</dbReference>
<gene>
    <name evidence="2" type="ORF">AS25_05760</name>
</gene>
<feature type="transmembrane region" description="Helical" evidence="1">
    <location>
        <begin position="64"/>
        <end position="83"/>
    </location>
</feature>
<dbReference type="EMBL" id="JROM01000019">
    <property type="protein sequence ID" value="KHE74654.1"/>
    <property type="molecule type" value="Genomic_DNA"/>
</dbReference>
<feature type="transmembrane region" description="Helical" evidence="1">
    <location>
        <begin position="6"/>
        <end position="28"/>
    </location>
</feature>
<evidence type="ECO:0000313" key="3">
    <source>
        <dbReference type="Proteomes" id="UP000030664"/>
    </source>
</evidence>
<evidence type="ECO:0000313" key="2">
    <source>
        <dbReference type="EMBL" id="KHE74654.1"/>
    </source>
</evidence>
<sequence length="94" mass="10684">MPRIVILYLLWCVRLFYRIGHAAAHWVMRIIPMPSALRHRVAGTVAIAPYLFWVWTVVGINAYTWPAIGVGGLITGLLLLLVHQAEARRAVIRR</sequence>
<dbReference type="AlphaFoldDB" id="A0A0B0DHA4"/>
<organism evidence="2 3">
    <name type="scientific">Kocuria marina</name>
    <dbReference type="NCBI Taxonomy" id="223184"/>
    <lineage>
        <taxon>Bacteria</taxon>
        <taxon>Bacillati</taxon>
        <taxon>Actinomycetota</taxon>
        <taxon>Actinomycetes</taxon>
        <taxon>Micrococcales</taxon>
        <taxon>Micrococcaceae</taxon>
        <taxon>Kocuria</taxon>
    </lineage>
</organism>
<accession>A0A0B0DHA4</accession>
<keyword evidence="1" id="KW-0472">Membrane</keyword>
<keyword evidence="1" id="KW-0812">Transmembrane</keyword>
<evidence type="ECO:0000256" key="1">
    <source>
        <dbReference type="SAM" id="Phobius"/>
    </source>
</evidence>
<dbReference type="eggNOG" id="ENOG5030N7P">
    <property type="taxonomic scope" value="Bacteria"/>
</dbReference>
<dbReference type="RefSeq" id="WP_035963135.1">
    <property type="nucleotide sequence ID" value="NZ_JROM01000019.1"/>
</dbReference>
<comment type="caution">
    <text evidence="2">The sequence shown here is derived from an EMBL/GenBank/DDBJ whole genome shotgun (WGS) entry which is preliminary data.</text>
</comment>
<proteinExistence type="predicted"/>
<keyword evidence="1" id="KW-1133">Transmembrane helix</keyword>
<name>A0A0B0DHA4_9MICC</name>
<feature type="transmembrane region" description="Helical" evidence="1">
    <location>
        <begin position="40"/>
        <end position="58"/>
    </location>
</feature>
<dbReference type="STRING" id="223184.AS25_05760"/>